<dbReference type="Pfam" id="PF13189">
    <property type="entry name" value="Cytidylate_kin2"/>
    <property type="match status" value="1"/>
</dbReference>
<name>A0ABR7NUQ5_9FIRM</name>
<dbReference type="Proteomes" id="UP000647491">
    <property type="component" value="Unassembled WGS sequence"/>
</dbReference>
<evidence type="ECO:0000313" key="2">
    <source>
        <dbReference type="Proteomes" id="UP000647491"/>
    </source>
</evidence>
<sequence>MSKVISISREFGSGGREIGYRLAKKLGIPFYDKEIISMAAEDSNISEEIFHANDEVIGHKERIDYQYAVIDPFSSTYEVPVSDQLFVIQSRIIKKMASLGPCVIIGRCSDVIVEDSFSVFICSSLKKRVERLLSLEQDETVDVKKMEARIRTIDQKRRDYYQYYSGNEWGKPKNYDLCLNSGRLGIQKCVDIVSRMVSLT</sequence>
<reference evidence="1 2" key="1">
    <citation type="submission" date="2020-08" db="EMBL/GenBank/DDBJ databases">
        <title>Genome public.</title>
        <authorList>
            <person name="Liu C."/>
            <person name="Sun Q."/>
        </authorList>
    </citation>
    <scope>NUCLEOTIDE SEQUENCE [LARGE SCALE GENOMIC DNA]</scope>
    <source>
        <strain evidence="1 2">BX10</strain>
    </source>
</reference>
<gene>
    <name evidence="1" type="ORF">H8708_11515</name>
</gene>
<evidence type="ECO:0000313" key="1">
    <source>
        <dbReference type="EMBL" id="MBC8599845.1"/>
    </source>
</evidence>
<protein>
    <submittedName>
        <fullName evidence="1">Cytidylate kinase-like family protein</fullName>
    </submittedName>
</protein>
<keyword evidence="2" id="KW-1185">Reference proteome</keyword>
<dbReference type="Gene3D" id="3.40.50.300">
    <property type="entry name" value="P-loop containing nucleotide triphosphate hydrolases"/>
    <property type="match status" value="1"/>
</dbReference>
<accession>A0ABR7NUQ5</accession>
<dbReference type="InterPro" id="IPR027417">
    <property type="entry name" value="P-loop_NTPase"/>
</dbReference>
<dbReference type="RefSeq" id="WP_262427928.1">
    <property type="nucleotide sequence ID" value="NZ_JACRTJ010000025.1"/>
</dbReference>
<proteinExistence type="predicted"/>
<dbReference type="SUPFAM" id="SSF52540">
    <property type="entry name" value="P-loop containing nucleoside triphosphate hydrolases"/>
    <property type="match status" value="1"/>
</dbReference>
<comment type="caution">
    <text evidence="1">The sequence shown here is derived from an EMBL/GenBank/DDBJ whole genome shotgun (WGS) entry which is preliminary data.</text>
</comment>
<organism evidence="1 2">
    <name type="scientific">Enterocloster hominis</name>
    <name type="common">ex Liu et al. 2021</name>
    <dbReference type="NCBI Taxonomy" id="2763663"/>
    <lineage>
        <taxon>Bacteria</taxon>
        <taxon>Bacillati</taxon>
        <taxon>Bacillota</taxon>
        <taxon>Clostridia</taxon>
        <taxon>Lachnospirales</taxon>
        <taxon>Lachnospiraceae</taxon>
        <taxon>Enterocloster</taxon>
    </lineage>
</organism>
<dbReference type="EMBL" id="JACRTJ010000025">
    <property type="protein sequence ID" value="MBC8599845.1"/>
    <property type="molecule type" value="Genomic_DNA"/>
</dbReference>